<evidence type="ECO:0008006" key="3">
    <source>
        <dbReference type="Google" id="ProtNLM"/>
    </source>
</evidence>
<sequence>MGGGIYLIQDEDHLVEMMEQSYDSEERLQELIEKYPNLLAGDQIDRSTPRWWLGITREITSTLDEEDDNSWSLDHLFVDQDGIPTLVAIQKEDSKRSRREMMGKMLEYAAQLPLHWPVESVIAQFELNCREQGRDPEQVFESFLGTDVDEEKFWQKVKTHLQAGKVRLIFVSDEVSPEFRVMIEFLNPQMEPLEILALEVKQYVSETGLKTLVPRVIGKTAESQQKKSSTALERRRWDQTSFFYEYGARQSQEEAQIVRRLYDWVIQDKPLRIKWGMGDTYGGFSVWVCPSNAPNAQMSEFFSISIDGVLQVSSRSYAILPPFDKKKEWNYLRNQFSSIGLSLPVDPVEPRLTSFVLSSLQDESALNRVIDVLEAVLSKVMGNRE</sequence>
<evidence type="ECO:0000313" key="2">
    <source>
        <dbReference type="Proteomes" id="UP000183940"/>
    </source>
</evidence>
<dbReference type="AlphaFoldDB" id="A0A1L9QTV1"/>
<keyword evidence="2" id="KW-1185">Reference proteome</keyword>
<evidence type="ECO:0000313" key="1">
    <source>
        <dbReference type="EMBL" id="OJJ26093.1"/>
    </source>
</evidence>
<comment type="caution">
    <text evidence="1">The sequence shown here is derived from an EMBL/GenBank/DDBJ whole genome shotgun (WGS) entry which is preliminary data.</text>
</comment>
<dbReference type="EMBL" id="MLAW01000010">
    <property type="protein sequence ID" value="OJJ26093.1"/>
    <property type="molecule type" value="Genomic_DNA"/>
</dbReference>
<gene>
    <name evidence="1" type="ORF">BI308_07850</name>
</gene>
<dbReference type="STRING" id="1925591.BI308_07850"/>
<organism evidence="1 2">
    <name type="scientific">Roseofilum reptotaenium AO1-A</name>
    <dbReference type="NCBI Taxonomy" id="1925591"/>
    <lineage>
        <taxon>Bacteria</taxon>
        <taxon>Bacillati</taxon>
        <taxon>Cyanobacteriota</taxon>
        <taxon>Cyanophyceae</taxon>
        <taxon>Desertifilales</taxon>
        <taxon>Desertifilaceae</taxon>
        <taxon>Roseofilum</taxon>
    </lineage>
</organism>
<dbReference type="Proteomes" id="UP000183940">
    <property type="component" value="Unassembled WGS sequence"/>
</dbReference>
<accession>A0A1L9QTV1</accession>
<proteinExistence type="predicted"/>
<name>A0A1L9QTV1_9CYAN</name>
<protein>
    <recommendedName>
        <fullName evidence="3">DUF4268 domain-containing protein</fullName>
    </recommendedName>
</protein>
<reference evidence="1" key="1">
    <citation type="submission" date="2016-10" db="EMBL/GenBank/DDBJ databases">
        <title>CRISPR-Cas defence system in Roseofilum reptotaenium: evidence of a bacteriophage-cyanobacterium arms race in the coral black band disease.</title>
        <authorList>
            <person name="Buerger P."/>
            <person name="Wood-Charlson E.M."/>
            <person name="Weynberg K.D."/>
            <person name="Willis B."/>
            <person name="Van Oppen M.J."/>
        </authorList>
    </citation>
    <scope>NUCLEOTIDE SEQUENCE [LARGE SCALE GENOMIC DNA]</scope>
    <source>
        <strain evidence="1">AO1-A</strain>
    </source>
</reference>